<evidence type="ECO:0000313" key="9">
    <source>
        <dbReference type="Proteomes" id="UP000235023"/>
    </source>
</evidence>
<dbReference type="PANTHER" id="PTHR33048:SF124">
    <property type="entry name" value="INTEGRAL MEMBRANE PROTEIN"/>
    <property type="match status" value="1"/>
</dbReference>
<comment type="similarity">
    <text evidence="5">Belongs to the SAT4 family.</text>
</comment>
<protein>
    <recommendedName>
        <fullName evidence="7">Rhodopsin domain-containing protein</fullName>
    </recommendedName>
</protein>
<proteinExistence type="inferred from homology"/>
<name>A0A2J5HGT8_9EURO</name>
<dbReference type="AlphaFoldDB" id="A0A2J5HGT8"/>
<evidence type="ECO:0000256" key="1">
    <source>
        <dbReference type="ARBA" id="ARBA00004141"/>
    </source>
</evidence>
<keyword evidence="4 6" id="KW-0472">Membrane</keyword>
<dbReference type="Pfam" id="PF20684">
    <property type="entry name" value="Fung_rhodopsin"/>
    <property type="match status" value="1"/>
</dbReference>
<evidence type="ECO:0000313" key="8">
    <source>
        <dbReference type="EMBL" id="PLN76190.1"/>
    </source>
</evidence>
<gene>
    <name evidence="8" type="ORF">BDW42DRAFT_197337</name>
</gene>
<dbReference type="OrthoDB" id="5342292at2759"/>
<evidence type="ECO:0000256" key="2">
    <source>
        <dbReference type="ARBA" id="ARBA00022692"/>
    </source>
</evidence>
<keyword evidence="2 6" id="KW-0812">Transmembrane</keyword>
<dbReference type="PANTHER" id="PTHR33048">
    <property type="entry name" value="PTH11-LIKE INTEGRAL MEMBRANE PROTEIN (AFU_ORTHOLOGUE AFUA_5G11245)"/>
    <property type="match status" value="1"/>
</dbReference>
<dbReference type="InterPro" id="IPR049326">
    <property type="entry name" value="Rhodopsin_dom_fungi"/>
</dbReference>
<evidence type="ECO:0000256" key="6">
    <source>
        <dbReference type="SAM" id="Phobius"/>
    </source>
</evidence>
<feature type="transmembrane region" description="Helical" evidence="6">
    <location>
        <begin position="164"/>
        <end position="182"/>
    </location>
</feature>
<organism evidence="8 9">
    <name type="scientific">Aspergillus taichungensis</name>
    <dbReference type="NCBI Taxonomy" id="482145"/>
    <lineage>
        <taxon>Eukaryota</taxon>
        <taxon>Fungi</taxon>
        <taxon>Dikarya</taxon>
        <taxon>Ascomycota</taxon>
        <taxon>Pezizomycotina</taxon>
        <taxon>Eurotiomycetes</taxon>
        <taxon>Eurotiomycetidae</taxon>
        <taxon>Eurotiales</taxon>
        <taxon>Aspergillaceae</taxon>
        <taxon>Aspergillus</taxon>
        <taxon>Aspergillus subgen. Circumdati</taxon>
    </lineage>
</organism>
<reference evidence="9" key="1">
    <citation type="submission" date="2017-12" db="EMBL/GenBank/DDBJ databases">
        <authorList>
            <consortium name="DOE Joint Genome Institute"/>
            <person name="Mondo S.J."/>
            <person name="Kjaerbolling I."/>
            <person name="Vesth T.C."/>
            <person name="Frisvad J.C."/>
            <person name="Nybo J.L."/>
            <person name="Theobald S."/>
            <person name="Kuo A."/>
            <person name="Bowyer P."/>
            <person name="Matsuda Y."/>
            <person name="Lyhne E.K."/>
            <person name="Kogle M.E."/>
            <person name="Clum A."/>
            <person name="Lipzen A."/>
            <person name="Salamov A."/>
            <person name="Ngan C.Y."/>
            <person name="Daum C."/>
            <person name="Chiniquy J."/>
            <person name="Barry K."/>
            <person name="LaButti K."/>
            <person name="Haridas S."/>
            <person name="Simmons B.A."/>
            <person name="Magnuson J.K."/>
            <person name="Mortensen U.H."/>
            <person name="Larsen T.O."/>
            <person name="Grigoriev I.V."/>
            <person name="Baker S.E."/>
            <person name="Andersen M.R."/>
            <person name="Nordberg H.P."/>
            <person name="Cantor M.N."/>
            <person name="Hua S.X."/>
        </authorList>
    </citation>
    <scope>NUCLEOTIDE SEQUENCE [LARGE SCALE GENOMIC DNA]</scope>
    <source>
        <strain evidence="9">IBT 19404</strain>
    </source>
</reference>
<keyword evidence="9" id="KW-1185">Reference proteome</keyword>
<feature type="transmembrane region" description="Helical" evidence="6">
    <location>
        <begin position="44"/>
        <end position="66"/>
    </location>
</feature>
<sequence length="273" mass="30460">MFQSFQKGVFISGFVYVPALAFAKASLIILYYRIMGQQKMYRWCIYILSFVVGGYSLRVVLALIFACNPLAKSWDKSIIEGHCVDQNGLYIPTAVTNTVTHVALLVLPLPMVFTLNMPTVQKFGLSLVFLVGCATVVTSVIRLVTLFPFLLSPDPTYEIAWTDLWINVEANFIIICTCLPFVRQFCRSYAPRFIGEGSTQGLRYFTGGGYHDDSISRSRARCTPGLTLLQDDVELADGGGTHSQIIKEVHWSVTTECADESPNAGMRDQYRGF</sequence>
<keyword evidence="3 6" id="KW-1133">Transmembrane helix</keyword>
<evidence type="ECO:0000256" key="5">
    <source>
        <dbReference type="ARBA" id="ARBA00038359"/>
    </source>
</evidence>
<dbReference type="EMBL" id="KZ559625">
    <property type="protein sequence ID" value="PLN76190.1"/>
    <property type="molecule type" value="Genomic_DNA"/>
</dbReference>
<dbReference type="GO" id="GO:0016020">
    <property type="term" value="C:membrane"/>
    <property type="evidence" value="ECO:0007669"/>
    <property type="project" value="UniProtKB-SubCell"/>
</dbReference>
<comment type="subcellular location">
    <subcellularLocation>
        <location evidence="1">Membrane</location>
        <topology evidence="1">Multi-pass membrane protein</topology>
    </subcellularLocation>
</comment>
<dbReference type="Proteomes" id="UP000235023">
    <property type="component" value="Unassembled WGS sequence"/>
</dbReference>
<feature type="transmembrane region" description="Helical" evidence="6">
    <location>
        <begin position="127"/>
        <end position="152"/>
    </location>
</feature>
<evidence type="ECO:0000256" key="3">
    <source>
        <dbReference type="ARBA" id="ARBA00022989"/>
    </source>
</evidence>
<evidence type="ECO:0000256" key="4">
    <source>
        <dbReference type="ARBA" id="ARBA00023136"/>
    </source>
</evidence>
<dbReference type="InterPro" id="IPR052337">
    <property type="entry name" value="SAT4-like"/>
</dbReference>
<feature type="transmembrane region" description="Helical" evidence="6">
    <location>
        <begin position="13"/>
        <end position="32"/>
    </location>
</feature>
<accession>A0A2J5HGT8</accession>
<feature type="transmembrane region" description="Helical" evidence="6">
    <location>
        <begin position="94"/>
        <end position="115"/>
    </location>
</feature>
<evidence type="ECO:0000259" key="7">
    <source>
        <dbReference type="Pfam" id="PF20684"/>
    </source>
</evidence>
<feature type="domain" description="Rhodopsin" evidence="7">
    <location>
        <begin position="9"/>
        <end position="186"/>
    </location>
</feature>